<dbReference type="Proteomes" id="UP001501475">
    <property type="component" value="Unassembled WGS sequence"/>
</dbReference>
<keyword evidence="5 11" id="KW-0028">Amino-acid biosynthesis</keyword>
<dbReference type="CDD" id="cd06446">
    <property type="entry name" value="Trp-synth_B"/>
    <property type="match status" value="1"/>
</dbReference>
<keyword evidence="9 11" id="KW-0456">Lyase</keyword>
<accession>A0ABN2KNV2</accession>
<proteinExistence type="inferred from homology"/>
<dbReference type="Gene3D" id="3.40.50.1100">
    <property type="match status" value="2"/>
</dbReference>
<comment type="subunit">
    <text evidence="4 11">Tetramer of two alpha and two beta chains.</text>
</comment>
<gene>
    <name evidence="11 13" type="primary">trpB</name>
    <name evidence="13" type="ORF">GCM10009810_19090</name>
</gene>
<evidence type="ECO:0000256" key="6">
    <source>
        <dbReference type="ARBA" id="ARBA00022822"/>
    </source>
</evidence>
<evidence type="ECO:0000256" key="5">
    <source>
        <dbReference type="ARBA" id="ARBA00022605"/>
    </source>
</evidence>
<comment type="pathway">
    <text evidence="2 11">Amino-acid biosynthesis; L-tryptophan biosynthesis; L-tryptophan from chorismate: step 5/5.</text>
</comment>
<name>A0ABN2KNV2_9MICO</name>
<evidence type="ECO:0000256" key="9">
    <source>
        <dbReference type="ARBA" id="ARBA00023239"/>
    </source>
</evidence>
<comment type="similarity">
    <text evidence="3 11">Belongs to the TrpB family.</text>
</comment>
<dbReference type="PANTHER" id="PTHR48077">
    <property type="entry name" value="TRYPTOPHAN SYNTHASE-RELATED"/>
    <property type="match status" value="1"/>
</dbReference>
<keyword evidence="14" id="KW-1185">Reference proteome</keyword>
<feature type="modified residue" description="N6-(pyridoxal phosphate)lysine" evidence="11">
    <location>
        <position position="85"/>
    </location>
</feature>
<dbReference type="PIRSF" id="PIRSF001413">
    <property type="entry name" value="Trp_syn_beta"/>
    <property type="match status" value="1"/>
</dbReference>
<evidence type="ECO:0000259" key="12">
    <source>
        <dbReference type="Pfam" id="PF00291"/>
    </source>
</evidence>
<dbReference type="EC" id="4.2.1.20" evidence="11"/>
<keyword evidence="8 11" id="KW-0057">Aromatic amino acid biosynthesis</keyword>
<evidence type="ECO:0000256" key="4">
    <source>
        <dbReference type="ARBA" id="ARBA00011270"/>
    </source>
</evidence>
<dbReference type="InterPro" id="IPR006654">
    <property type="entry name" value="Trp_synth_beta"/>
</dbReference>
<evidence type="ECO:0000256" key="8">
    <source>
        <dbReference type="ARBA" id="ARBA00023141"/>
    </source>
</evidence>
<dbReference type="Pfam" id="PF00291">
    <property type="entry name" value="PALP"/>
    <property type="match status" value="1"/>
</dbReference>
<keyword evidence="6 11" id="KW-0822">Tryptophan biosynthesis</keyword>
<keyword evidence="7 11" id="KW-0663">Pyridoxal phosphate</keyword>
<reference evidence="13 14" key="1">
    <citation type="journal article" date="2019" name="Int. J. Syst. Evol. Microbiol.">
        <title>The Global Catalogue of Microorganisms (GCM) 10K type strain sequencing project: providing services to taxonomists for standard genome sequencing and annotation.</title>
        <authorList>
            <consortium name="The Broad Institute Genomics Platform"/>
            <consortium name="The Broad Institute Genome Sequencing Center for Infectious Disease"/>
            <person name="Wu L."/>
            <person name="Ma J."/>
        </authorList>
    </citation>
    <scope>NUCLEOTIDE SEQUENCE [LARGE SCALE GENOMIC DNA]</scope>
    <source>
        <strain evidence="13 14">JCM 15591</strain>
    </source>
</reference>
<evidence type="ECO:0000256" key="7">
    <source>
        <dbReference type="ARBA" id="ARBA00022898"/>
    </source>
</evidence>
<evidence type="ECO:0000256" key="11">
    <source>
        <dbReference type="HAMAP-Rule" id="MF_00133"/>
    </source>
</evidence>
<organism evidence="13 14">
    <name type="scientific">Nostocoides vanveenii</name>
    <dbReference type="NCBI Taxonomy" id="330835"/>
    <lineage>
        <taxon>Bacteria</taxon>
        <taxon>Bacillati</taxon>
        <taxon>Actinomycetota</taxon>
        <taxon>Actinomycetes</taxon>
        <taxon>Micrococcales</taxon>
        <taxon>Intrasporangiaceae</taxon>
        <taxon>Nostocoides</taxon>
    </lineage>
</organism>
<comment type="cofactor">
    <cofactor evidence="1 11">
        <name>pyridoxal 5'-phosphate</name>
        <dbReference type="ChEBI" id="CHEBI:597326"/>
    </cofactor>
</comment>
<dbReference type="PANTHER" id="PTHR48077:SF3">
    <property type="entry name" value="TRYPTOPHAN SYNTHASE"/>
    <property type="match status" value="1"/>
</dbReference>
<dbReference type="PROSITE" id="PS00168">
    <property type="entry name" value="TRP_SYNTHASE_BETA"/>
    <property type="match status" value="1"/>
</dbReference>
<dbReference type="InterPro" id="IPR001926">
    <property type="entry name" value="TrpB-like_PALP"/>
</dbReference>
<dbReference type="SUPFAM" id="SSF53686">
    <property type="entry name" value="Tryptophan synthase beta subunit-like PLP-dependent enzymes"/>
    <property type="match status" value="1"/>
</dbReference>
<dbReference type="HAMAP" id="MF_00133">
    <property type="entry name" value="Trp_synth_beta"/>
    <property type="match status" value="1"/>
</dbReference>
<feature type="domain" description="Tryptophan synthase beta chain-like PALP" evidence="12">
    <location>
        <begin position="52"/>
        <end position="375"/>
    </location>
</feature>
<evidence type="ECO:0000313" key="14">
    <source>
        <dbReference type="Proteomes" id="UP001501475"/>
    </source>
</evidence>
<dbReference type="InterPro" id="IPR023026">
    <property type="entry name" value="Trp_synth_beta/beta-like"/>
</dbReference>
<dbReference type="EMBL" id="BAAAPN010000045">
    <property type="protein sequence ID" value="GAA1759848.1"/>
    <property type="molecule type" value="Genomic_DNA"/>
</dbReference>
<evidence type="ECO:0000313" key="13">
    <source>
        <dbReference type="EMBL" id="GAA1759848.1"/>
    </source>
</evidence>
<dbReference type="RefSeq" id="WP_344065312.1">
    <property type="nucleotide sequence ID" value="NZ_BAAAPN010000045.1"/>
</dbReference>
<evidence type="ECO:0000256" key="3">
    <source>
        <dbReference type="ARBA" id="ARBA00009982"/>
    </source>
</evidence>
<sequence>MTAGRFGRFGGRYVPEALIPALEQLDEVRSKAMVDPEFLGELDRLHRTYTGRPSIITEVPRFAAHAGGGRIILKREDLNHTGSHKINNVLGQALLTKRMGKRRIIAETGAGQHGVATATAAALMGLDCTVYMGKVDTERQALNVARMRILGAEVIPVEHGTATLKDAINEALRDWVANVHDTHYCIGTVTGPHPFPEMVREFHRIIGVEARAQVLDLTGRLPDAVIACVGGGSNAMGIFHRFIDDAEVRLIGVEAGGEGIESGRHAARFASAEPGVLHGAMSYLMQDDDGQTLESHSVSAGLDYPSVGPEHSYLKDSGRAEYRYATDEATMAAFRLLCRTEGIIPALESAHALAGAIEVGQELGPDALILVNLSGRGDKDMHTAAAWFGLIETDPV</sequence>
<dbReference type="NCBIfam" id="TIGR00263">
    <property type="entry name" value="trpB"/>
    <property type="match status" value="1"/>
</dbReference>
<dbReference type="InterPro" id="IPR006653">
    <property type="entry name" value="Trp_synth_b_CS"/>
</dbReference>
<comment type="caution">
    <text evidence="13">The sequence shown here is derived from an EMBL/GenBank/DDBJ whole genome shotgun (WGS) entry which is preliminary data.</text>
</comment>
<evidence type="ECO:0000256" key="1">
    <source>
        <dbReference type="ARBA" id="ARBA00001933"/>
    </source>
</evidence>
<comment type="catalytic activity">
    <reaction evidence="10 11">
        <text>(1S,2R)-1-C-(indol-3-yl)glycerol 3-phosphate + L-serine = D-glyceraldehyde 3-phosphate + L-tryptophan + H2O</text>
        <dbReference type="Rhea" id="RHEA:10532"/>
        <dbReference type="ChEBI" id="CHEBI:15377"/>
        <dbReference type="ChEBI" id="CHEBI:33384"/>
        <dbReference type="ChEBI" id="CHEBI:57912"/>
        <dbReference type="ChEBI" id="CHEBI:58866"/>
        <dbReference type="ChEBI" id="CHEBI:59776"/>
        <dbReference type="EC" id="4.2.1.20"/>
    </reaction>
</comment>
<dbReference type="InterPro" id="IPR036052">
    <property type="entry name" value="TrpB-like_PALP_sf"/>
</dbReference>
<comment type="function">
    <text evidence="11">The beta subunit is responsible for the synthesis of L-tryptophan from indole and L-serine.</text>
</comment>
<evidence type="ECO:0000256" key="10">
    <source>
        <dbReference type="ARBA" id="ARBA00049047"/>
    </source>
</evidence>
<protein>
    <recommendedName>
        <fullName evidence="11">Tryptophan synthase beta chain</fullName>
        <ecNumber evidence="11">4.2.1.20</ecNumber>
    </recommendedName>
</protein>
<evidence type="ECO:0000256" key="2">
    <source>
        <dbReference type="ARBA" id="ARBA00004733"/>
    </source>
</evidence>